<dbReference type="OrthoDB" id="9775255at2"/>
<evidence type="ECO:0000256" key="4">
    <source>
        <dbReference type="ARBA" id="ARBA00022605"/>
    </source>
</evidence>
<evidence type="ECO:0000256" key="5">
    <source>
        <dbReference type="ARBA" id="ARBA00022801"/>
    </source>
</evidence>
<protein>
    <recommendedName>
        <fullName evidence="3 8">Histidinol-phosphatase</fullName>
        <shortName evidence="8">HolPase</shortName>
        <ecNumber evidence="3 8">3.1.3.15</ecNumber>
    </recommendedName>
</protein>
<comment type="catalytic activity">
    <reaction evidence="7 8">
        <text>L-histidinol phosphate + H2O = L-histidinol + phosphate</text>
        <dbReference type="Rhea" id="RHEA:14465"/>
        <dbReference type="ChEBI" id="CHEBI:15377"/>
        <dbReference type="ChEBI" id="CHEBI:43474"/>
        <dbReference type="ChEBI" id="CHEBI:57699"/>
        <dbReference type="ChEBI" id="CHEBI:57980"/>
        <dbReference type="EC" id="3.1.3.15"/>
    </reaction>
</comment>
<comment type="similarity">
    <text evidence="2 8">Belongs to the PHP hydrolase family. HisK subfamily.</text>
</comment>
<dbReference type="SMART" id="SM00481">
    <property type="entry name" value="POLIIIAc"/>
    <property type="match status" value="1"/>
</dbReference>
<evidence type="ECO:0000259" key="9">
    <source>
        <dbReference type="SMART" id="SM00481"/>
    </source>
</evidence>
<evidence type="ECO:0000256" key="3">
    <source>
        <dbReference type="ARBA" id="ARBA00013085"/>
    </source>
</evidence>
<dbReference type="NCBIfam" id="TIGR01856">
    <property type="entry name" value="hisJ_fam"/>
    <property type="match status" value="1"/>
</dbReference>
<evidence type="ECO:0000256" key="6">
    <source>
        <dbReference type="ARBA" id="ARBA00023102"/>
    </source>
</evidence>
<organism evidence="10 11">
    <name type="scientific">Breznakia blatticola</name>
    <dbReference type="NCBI Taxonomy" id="1754012"/>
    <lineage>
        <taxon>Bacteria</taxon>
        <taxon>Bacillati</taxon>
        <taxon>Bacillota</taxon>
        <taxon>Erysipelotrichia</taxon>
        <taxon>Erysipelotrichales</taxon>
        <taxon>Erysipelotrichaceae</taxon>
        <taxon>Breznakia</taxon>
    </lineage>
</organism>
<dbReference type="EMBL" id="SODD01000011">
    <property type="protein sequence ID" value="TDW20624.1"/>
    <property type="molecule type" value="Genomic_DNA"/>
</dbReference>
<keyword evidence="4 8" id="KW-0028">Amino-acid biosynthesis</keyword>
<keyword evidence="5 8" id="KW-0378">Hydrolase</keyword>
<dbReference type="InterPro" id="IPR004013">
    <property type="entry name" value="PHP_dom"/>
</dbReference>
<dbReference type="SUPFAM" id="SSF89550">
    <property type="entry name" value="PHP domain-like"/>
    <property type="match status" value="1"/>
</dbReference>
<dbReference type="EC" id="3.1.3.15" evidence="3 8"/>
<dbReference type="InterPro" id="IPR003141">
    <property type="entry name" value="Pol/His_phosphatase_N"/>
</dbReference>
<evidence type="ECO:0000313" key="10">
    <source>
        <dbReference type="EMBL" id="TDW20624.1"/>
    </source>
</evidence>
<gene>
    <name evidence="10" type="ORF">EDD63_11137</name>
</gene>
<comment type="caution">
    <text evidence="10">The sequence shown here is derived from an EMBL/GenBank/DDBJ whole genome shotgun (WGS) entry which is preliminary data.</text>
</comment>
<comment type="pathway">
    <text evidence="1 8">Amino-acid biosynthesis; L-histidine biosynthesis; L-histidine from 5-phospho-alpha-D-ribose 1-diphosphate: step 8/9.</text>
</comment>
<dbReference type="Proteomes" id="UP000294743">
    <property type="component" value="Unassembled WGS sequence"/>
</dbReference>
<dbReference type="PANTHER" id="PTHR21039">
    <property type="entry name" value="HISTIDINOL PHOSPHATASE-RELATED"/>
    <property type="match status" value="1"/>
</dbReference>
<proteinExistence type="inferred from homology"/>
<sequence>MNYIADFHIHSLFSNDSEERLENIIEQAKAKGVKEICFTEHVDYGVKFDHDDPEHPNVDSTQRNVDYPLYMKTLTQLQQDYKDELTIRIGLEFGMQRHRIDTYQKLYDRLDLDFVILSCHEIDDKEFWTYDYQKGKDEDEMSMGYYEELYTLVNSYKDYSILGHLDHLERYIPNHYPFEKSKDIITKILKIVIADGKGIEVNTSSFAYKLPDLTPAREILELYYELGGTIITLGSDAHTANRVADHFEEVATILKEIGFSQYCTFEKMKPIFHAL</sequence>
<dbReference type="Gene3D" id="3.20.20.140">
    <property type="entry name" value="Metal-dependent hydrolases"/>
    <property type="match status" value="1"/>
</dbReference>
<dbReference type="GO" id="GO:0004401">
    <property type="term" value="F:histidinol-phosphatase activity"/>
    <property type="evidence" value="ECO:0007669"/>
    <property type="project" value="UniProtKB-UniRule"/>
</dbReference>
<evidence type="ECO:0000256" key="1">
    <source>
        <dbReference type="ARBA" id="ARBA00004970"/>
    </source>
</evidence>
<accession>A0A4V3G7X6</accession>
<keyword evidence="11" id="KW-1185">Reference proteome</keyword>
<dbReference type="InterPro" id="IPR010140">
    <property type="entry name" value="Histidinol_P_phosphatase_HisJ"/>
</dbReference>
<feature type="domain" description="Polymerase/histidinol phosphatase N-terminal" evidence="9">
    <location>
        <begin position="5"/>
        <end position="97"/>
    </location>
</feature>
<dbReference type="GO" id="GO:0000105">
    <property type="term" value="P:L-histidine biosynthetic process"/>
    <property type="evidence" value="ECO:0007669"/>
    <property type="project" value="UniProtKB-UniRule"/>
</dbReference>
<name>A0A4V3G7X6_9FIRM</name>
<dbReference type="AlphaFoldDB" id="A0A4V3G7X6"/>
<dbReference type="GO" id="GO:0005737">
    <property type="term" value="C:cytoplasm"/>
    <property type="evidence" value="ECO:0007669"/>
    <property type="project" value="TreeGrafter"/>
</dbReference>
<dbReference type="RefSeq" id="WP_134169000.1">
    <property type="nucleotide sequence ID" value="NZ_SODD01000011.1"/>
</dbReference>
<keyword evidence="6 8" id="KW-0368">Histidine biosynthesis</keyword>
<dbReference type="InterPro" id="IPR016195">
    <property type="entry name" value="Pol/histidinol_Pase-like"/>
</dbReference>
<reference evidence="10 11" key="1">
    <citation type="submission" date="2019-03" db="EMBL/GenBank/DDBJ databases">
        <title>Genomic Encyclopedia of Type Strains, Phase IV (KMG-IV): sequencing the most valuable type-strain genomes for metagenomic binning, comparative biology and taxonomic classification.</title>
        <authorList>
            <person name="Goeker M."/>
        </authorList>
    </citation>
    <scope>NUCLEOTIDE SEQUENCE [LARGE SCALE GENOMIC DNA]</scope>
    <source>
        <strain evidence="10 11">DSM 28867</strain>
    </source>
</reference>
<evidence type="ECO:0000256" key="7">
    <source>
        <dbReference type="ARBA" id="ARBA00049158"/>
    </source>
</evidence>
<evidence type="ECO:0000256" key="2">
    <source>
        <dbReference type="ARBA" id="ARBA00009152"/>
    </source>
</evidence>
<evidence type="ECO:0000313" key="11">
    <source>
        <dbReference type="Proteomes" id="UP000294743"/>
    </source>
</evidence>
<dbReference type="UniPathway" id="UPA00031">
    <property type="reaction ID" value="UER00013"/>
</dbReference>
<dbReference type="Pfam" id="PF02811">
    <property type="entry name" value="PHP"/>
    <property type="match status" value="1"/>
</dbReference>
<dbReference type="PANTHER" id="PTHR21039:SF0">
    <property type="entry name" value="HISTIDINOL-PHOSPHATASE"/>
    <property type="match status" value="1"/>
</dbReference>
<evidence type="ECO:0000256" key="8">
    <source>
        <dbReference type="RuleBase" id="RU366003"/>
    </source>
</evidence>